<organism evidence="2 3">
    <name type="scientific">Candidatus Curtissbacteria bacterium RIFCSPLOWO2_01_FULL_42_50</name>
    <dbReference type="NCBI Taxonomy" id="1797730"/>
    <lineage>
        <taxon>Bacteria</taxon>
        <taxon>Candidatus Curtissiibacteriota</taxon>
    </lineage>
</organism>
<feature type="domain" description="DUF6922" evidence="1">
    <location>
        <begin position="7"/>
        <end position="57"/>
    </location>
</feature>
<protein>
    <recommendedName>
        <fullName evidence="1">DUF6922 domain-containing protein</fullName>
    </recommendedName>
</protein>
<evidence type="ECO:0000313" key="2">
    <source>
        <dbReference type="EMBL" id="OGD99581.1"/>
    </source>
</evidence>
<comment type="caution">
    <text evidence="2">The sequence shown here is derived from an EMBL/GenBank/DDBJ whole genome shotgun (WGS) entry which is preliminary data.</text>
</comment>
<dbReference type="Proteomes" id="UP000177039">
    <property type="component" value="Unassembled WGS sequence"/>
</dbReference>
<dbReference type="Pfam" id="PF21956">
    <property type="entry name" value="DUF6922"/>
    <property type="match status" value="1"/>
</dbReference>
<dbReference type="EMBL" id="MFBT01000013">
    <property type="protein sequence ID" value="OGD99581.1"/>
    <property type="molecule type" value="Genomic_DNA"/>
</dbReference>
<dbReference type="InterPro" id="IPR053830">
    <property type="entry name" value="DUF6922"/>
</dbReference>
<dbReference type="AlphaFoldDB" id="A0A1F5H654"/>
<evidence type="ECO:0000259" key="1">
    <source>
        <dbReference type="Pfam" id="PF21956"/>
    </source>
</evidence>
<name>A0A1F5H654_9BACT</name>
<gene>
    <name evidence="2" type="ORF">A3B54_02415</name>
</gene>
<proteinExistence type="predicted"/>
<accession>A0A1F5H654</accession>
<sequence length="108" mass="13029">MALPNFLQPYLWSYDIKKMEKKRHKETIITQVLNLGDQKAVLWLFNNYSLNGIRRVLRNPRRGMWYKISLLYWQKILGVEAPKFKQELAYINLDPNANLNLYKKLFKI</sequence>
<evidence type="ECO:0000313" key="3">
    <source>
        <dbReference type="Proteomes" id="UP000177039"/>
    </source>
</evidence>
<reference evidence="2 3" key="1">
    <citation type="journal article" date="2016" name="Nat. Commun.">
        <title>Thousands of microbial genomes shed light on interconnected biogeochemical processes in an aquifer system.</title>
        <authorList>
            <person name="Anantharaman K."/>
            <person name="Brown C.T."/>
            <person name="Hug L.A."/>
            <person name="Sharon I."/>
            <person name="Castelle C.J."/>
            <person name="Probst A.J."/>
            <person name="Thomas B.C."/>
            <person name="Singh A."/>
            <person name="Wilkins M.J."/>
            <person name="Karaoz U."/>
            <person name="Brodie E.L."/>
            <person name="Williams K.H."/>
            <person name="Hubbard S.S."/>
            <person name="Banfield J.F."/>
        </authorList>
    </citation>
    <scope>NUCLEOTIDE SEQUENCE [LARGE SCALE GENOMIC DNA]</scope>
</reference>